<dbReference type="PROSITE" id="PS00028">
    <property type="entry name" value="ZINC_FINGER_C2H2_1"/>
    <property type="match status" value="4"/>
</dbReference>
<evidence type="ECO:0000256" key="4">
    <source>
        <dbReference type="ARBA" id="ARBA00022833"/>
    </source>
</evidence>
<evidence type="ECO:0000313" key="9">
    <source>
        <dbReference type="EMBL" id="CAD7654228.1"/>
    </source>
</evidence>
<gene>
    <name evidence="9" type="ORF">ONB1V03_LOCUS10878</name>
</gene>
<feature type="region of interest" description="Disordered" evidence="7">
    <location>
        <begin position="132"/>
        <end position="173"/>
    </location>
</feature>
<dbReference type="EMBL" id="OC922502">
    <property type="protein sequence ID" value="CAD7654228.1"/>
    <property type="molecule type" value="Genomic_DNA"/>
</dbReference>
<dbReference type="OrthoDB" id="6077919at2759"/>
<name>A0A7R9M8G3_9ACAR</name>
<keyword evidence="2" id="KW-0677">Repeat</keyword>
<dbReference type="InterPro" id="IPR050329">
    <property type="entry name" value="GLI_C2H2-zinc-finger"/>
</dbReference>
<keyword evidence="1" id="KW-0479">Metal-binding</keyword>
<dbReference type="Proteomes" id="UP000728032">
    <property type="component" value="Unassembled WGS sequence"/>
</dbReference>
<keyword evidence="6" id="KW-0175">Coiled coil</keyword>
<dbReference type="EMBL" id="CAJPVJ010007677">
    <property type="protein sequence ID" value="CAG2171415.1"/>
    <property type="molecule type" value="Genomic_DNA"/>
</dbReference>
<keyword evidence="3 5" id="KW-0863">Zinc-finger</keyword>
<dbReference type="PROSITE" id="PS50157">
    <property type="entry name" value="ZINC_FINGER_C2H2_2"/>
    <property type="match status" value="4"/>
</dbReference>
<dbReference type="SUPFAM" id="SSF57667">
    <property type="entry name" value="beta-beta-alpha zinc fingers"/>
    <property type="match status" value="2"/>
</dbReference>
<proteinExistence type="predicted"/>
<feature type="domain" description="C2H2-type" evidence="8">
    <location>
        <begin position="317"/>
        <end position="347"/>
    </location>
</feature>
<evidence type="ECO:0000256" key="7">
    <source>
        <dbReference type="SAM" id="MobiDB-lite"/>
    </source>
</evidence>
<feature type="region of interest" description="Disordered" evidence="7">
    <location>
        <begin position="399"/>
        <end position="432"/>
    </location>
</feature>
<evidence type="ECO:0000259" key="8">
    <source>
        <dbReference type="PROSITE" id="PS50157"/>
    </source>
</evidence>
<accession>A0A7R9M8G3</accession>
<dbReference type="GO" id="GO:0000978">
    <property type="term" value="F:RNA polymerase II cis-regulatory region sequence-specific DNA binding"/>
    <property type="evidence" value="ECO:0007669"/>
    <property type="project" value="TreeGrafter"/>
</dbReference>
<organism evidence="9">
    <name type="scientific">Oppiella nova</name>
    <dbReference type="NCBI Taxonomy" id="334625"/>
    <lineage>
        <taxon>Eukaryota</taxon>
        <taxon>Metazoa</taxon>
        <taxon>Ecdysozoa</taxon>
        <taxon>Arthropoda</taxon>
        <taxon>Chelicerata</taxon>
        <taxon>Arachnida</taxon>
        <taxon>Acari</taxon>
        <taxon>Acariformes</taxon>
        <taxon>Sarcoptiformes</taxon>
        <taxon>Oribatida</taxon>
        <taxon>Brachypylina</taxon>
        <taxon>Oppioidea</taxon>
        <taxon>Oppiidae</taxon>
        <taxon>Oppiella</taxon>
    </lineage>
</organism>
<evidence type="ECO:0000256" key="1">
    <source>
        <dbReference type="ARBA" id="ARBA00022723"/>
    </source>
</evidence>
<evidence type="ECO:0000256" key="5">
    <source>
        <dbReference type="PROSITE-ProRule" id="PRU00042"/>
    </source>
</evidence>
<dbReference type="PANTHER" id="PTHR19818:SF139">
    <property type="entry name" value="PAIR-RULE PROTEIN ODD-PAIRED"/>
    <property type="match status" value="1"/>
</dbReference>
<dbReference type="GO" id="GO:0045944">
    <property type="term" value="P:positive regulation of transcription by RNA polymerase II"/>
    <property type="evidence" value="ECO:0007669"/>
    <property type="project" value="UniProtKB-ARBA"/>
</dbReference>
<dbReference type="InterPro" id="IPR013087">
    <property type="entry name" value="Znf_C2H2_type"/>
</dbReference>
<keyword evidence="10" id="KW-1185">Reference proteome</keyword>
<keyword evidence="4" id="KW-0862">Zinc</keyword>
<dbReference type="GO" id="GO:0005634">
    <property type="term" value="C:nucleus"/>
    <property type="evidence" value="ECO:0007669"/>
    <property type="project" value="UniProtKB-ARBA"/>
</dbReference>
<feature type="domain" description="C2H2-type" evidence="8">
    <location>
        <begin position="287"/>
        <end position="316"/>
    </location>
</feature>
<evidence type="ECO:0000313" key="10">
    <source>
        <dbReference type="Proteomes" id="UP000728032"/>
    </source>
</evidence>
<dbReference type="GO" id="GO:0000981">
    <property type="term" value="F:DNA-binding transcription factor activity, RNA polymerase II-specific"/>
    <property type="evidence" value="ECO:0007669"/>
    <property type="project" value="TreeGrafter"/>
</dbReference>
<feature type="coiled-coil region" evidence="6">
    <location>
        <begin position="10"/>
        <end position="58"/>
    </location>
</feature>
<dbReference type="SMART" id="SM00355">
    <property type="entry name" value="ZnF_C2H2"/>
    <property type="match status" value="4"/>
</dbReference>
<feature type="compositionally biased region" description="Low complexity" evidence="7">
    <location>
        <begin position="139"/>
        <end position="149"/>
    </location>
</feature>
<reference evidence="9" key="1">
    <citation type="submission" date="2020-11" db="EMBL/GenBank/DDBJ databases">
        <authorList>
            <person name="Tran Van P."/>
        </authorList>
    </citation>
    <scope>NUCLEOTIDE SEQUENCE</scope>
</reference>
<sequence length="459" mass="51713">MDCIIDYESYQSLKQSYDQLVDSNQLLESENESLTSSNRLLKRLLETLETIKTSLEQKVLIMTTQLNGIRSDQLVPFDRELQRLDEDYCHLKCLLNRVEFDEEVDAEDVDTSHAIMAADDSIDAMIASDDQLGDHHNQSSVDDYSAAVDDTNDDDISAADDDNDNTDSAVDQTLSGASTDGIYVLHPSTPGAANDELNTGSYSNSVLATAEDLGGVRRQRNKRSKADVTPGVKRFRCSDPGSIKEHKRIHSTEKQFRCEWEGCTWKFSTYKLLKNHKRACHTLEKPHKCDWPGCDKSFLAPYALRTHKLKHTGIRPHKCDMFGCTASFARPTDLARHKRETHCTERQYLCEHENCGSKFYRKDDLRHHIRRKHDCPQFGRRAKRLRKGADSKEMVVKKGVRRKLSMKTEDNSAAEGSLGAGGGGTGSDATEGLDEPKVVIDLNVAKVNQLRKSIQINFV</sequence>
<dbReference type="FunFam" id="3.30.160.60:FF:000125">
    <property type="entry name" value="Putative zinc finger protein 143"/>
    <property type="match status" value="1"/>
</dbReference>
<dbReference type="AlphaFoldDB" id="A0A7R9M8G3"/>
<dbReference type="GO" id="GO:0008270">
    <property type="term" value="F:zinc ion binding"/>
    <property type="evidence" value="ECO:0007669"/>
    <property type="project" value="UniProtKB-KW"/>
</dbReference>
<feature type="compositionally biased region" description="Acidic residues" evidence="7">
    <location>
        <begin position="150"/>
        <end position="165"/>
    </location>
</feature>
<dbReference type="Gene3D" id="3.30.160.60">
    <property type="entry name" value="Classic Zinc Finger"/>
    <property type="match status" value="4"/>
</dbReference>
<dbReference type="PANTHER" id="PTHR19818">
    <property type="entry name" value="ZINC FINGER PROTEIN ZIC AND GLI"/>
    <property type="match status" value="1"/>
</dbReference>
<feature type="domain" description="C2H2-type" evidence="8">
    <location>
        <begin position="348"/>
        <end position="373"/>
    </location>
</feature>
<evidence type="ECO:0000256" key="6">
    <source>
        <dbReference type="SAM" id="Coils"/>
    </source>
</evidence>
<protein>
    <recommendedName>
        <fullName evidence="8">C2H2-type domain-containing protein</fullName>
    </recommendedName>
</protein>
<dbReference type="InterPro" id="IPR036236">
    <property type="entry name" value="Znf_C2H2_sf"/>
</dbReference>
<evidence type="ECO:0000256" key="2">
    <source>
        <dbReference type="ARBA" id="ARBA00022737"/>
    </source>
</evidence>
<evidence type="ECO:0000256" key="3">
    <source>
        <dbReference type="ARBA" id="ARBA00022771"/>
    </source>
</evidence>
<feature type="domain" description="C2H2-type" evidence="8">
    <location>
        <begin position="256"/>
        <end position="286"/>
    </location>
</feature>